<feature type="transmembrane region" description="Helical" evidence="1">
    <location>
        <begin position="195"/>
        <end position="216"/>
    </location>
</feature>
<protein>
    <submittedName>
        <fullName evidence="2">Uncharacterized protein</fullName>
    </submittedName>
</protein>
<keyword evidence="1" id="KW-0812">Transmembrane</keyword>
<name>A0A554VC68_9FLAO</name>
<evidence type="ECO:0000313" key="3">
    <source>
        <dbReference type="Proteomes" id="UP000318833"/>
    </source>
</evidence>
<dbReference type="Proteomes" id="UP000318833">
    <property type="component" value="Unassembled WGS sequence"/>
</dbReference>
<reference evidence="2 3" key="1">
    <citation type="submission" date="2019-07" db="EMBL/GenBank/DDBJ databases">
        <title>The draft genome sequence of Aquimarina algiphila M91.</title>
        <authorList>
            <person name="Meng X."/>
        </authorList>
    </citation>
    <scope>NUCLEOTIDE SEQUENCE [LARGE SCALE GENOMIC DNA]</scope>
    <source>
        <strain evidence="2 3">M91</strain>
    </source>
</reference>
<dbReference type="EMBL" id="VLNR01000084">
    <property type="protein sequence ID" value="TSE04269.1"/>
    <property type="molecule type" value="Genomic_DNA"/>
</dbReference>
<feature type="transmembrane region" description="Helical" evidence="1">
    <location>
        <begin position="130"/>
        <end position="151"/>
    </location>
</feature>
<dbReference type="RefSeq" id="WP_143918609.1">
    <property type="nucleotide sequence ID" value="NZ_CANMXV010000087.1"/>
</dbReference>
<keyword evidence="1" id="KW-1133">Transmembrane helix</keyword>
<feature type="transmembrane region" description="Helical" evidence="1">
    <location>
        <begin position="163"/>
        <end position="183"/>
    </location>
</feature>
<feature type="transmembrane region" description="Helical" evidence="1">
    <location>
        <begin position="20"/>
        <end position="42"/>
    </location>
</feature>
<organism evidence="2 3">
    <name type="scientific">Aquimarina algiphila</name>
    <dbReference type="NCBI Taxonomy" id="2047982"/>
    <lineage>
        <taxon>Bacteria</taxon>
        <taxon>Pseudomonadati</taxon>
        <taxon>Bacteroidota</taxon>
        <taxon>Flavobacteriia</taxon>
        <taxon>Flavobacteriales</taxon>
        <taxon>Flavobacteriaceae</taxon>
        <taxon>Aquimarina</taxon>
    </lineage>
</organism>
<evidence type="ECO:0000256" key="1">
    <source>
        <dbReference type="SAM" id="Phobius"/>
    </source>
</evidence>
<proteinExistence type="predicted"/>
<sequence length="265" mass="30864">MQEQLEIETGIEKNKVRSLLFSIGIIIFVGITFTIPFLQVFFPVKSKSVINAMEAYDKIDNTKLEAEEKLKSFVYDYQSNKINGQEFKTEIDKYIPLIQNLEYKSEVLFSDLQKAKANDKVFGFRTSKVFFANLGMPVVSVFLGFFLIFLFYKEQDFFFRKIILAFGFVGIITGLFYVIWVFYPKGDLPETTYIIMQLFFAILGALVAFIIGKYFFALSQINLKLKIQDLLSFITNDVKRKYISKQDRSEFINDYLGEIEKLSKK</sequence>
<keyword evidence="3" id="KW-1185">Reference proteome</keyword>
<comment type="caution">
    <text evidence="2">The sequence shown here is derived from an EMBL/GenBank/DDBJ whole genome shotgun (WGS) entry which is preliminary data.</text>
</comment>
<accession>A0A554VC68</accession>
<dbReference type="AlphaFoldDB" id="A0A554VC68"/>
<gene>
    <name evidence="2" type="ORF">FOF46_26805</name>
</gene>
<keyword evidence="1" id="KW-0472">Membrane</keyword>
<evidence type="ECO:0000313" key="2">
    <source>
        <dbReference type="EMBL" id="TSE04269.1"/>
    </source>
</evidence>